<evidence type="ECO:0000313" key="1">
    <source>
        <dbReference type="EMBL" id="KAF2421479.1"/>
    </source>
</evidence>
<keyword evidence="2" id="KW-1185">Reference proteome</keyword>
<protein>
    <recommendedName>
        <fullName evidence="3">MACPF domain-containing protein</fullName>
    </recommendedName>
</protein>
<sequence>MTLIDDFPRDPFFPSLNYAASCLAPITLPWTQEPIALGSSLAVSRSRQPSGQLKDISAFSESSLQQSTLLFTPASGGETVETTTLGSASSTDHASFSVAASVGGSFLGASGRVQYEKHCMSGRAALQSSVRTSQRIGTISFKEMPHLSVEAIQLLRRSSEPDEEFAARYGQYFVAAYMLGAANAVLVGANAASQSFDKSITGHVTVKVFFAQGTKQINEQEHSHSQVASGSFTGFDTLSNWTDNRAAWDMRSYNELTTISSENTLRASILGRRLREKASDLKLDAYCESEMAWKESETVCRQGLVYELLLLPYAKLYDYAQAFWHESERTKEMLTIGGPLCLLSLNLKC</sequence>
<comment type="caution">
    <text evidence="1">The sequence shown here is derived from an EMBL/GenBank/DDBJ whole genome shotgun (WGS) entry which is preliminary data.</text>
</comment>
<evidence type="ECO:0008006" key="3">
    <source>
        <dbReference type="Google" id="ProtNLM"/>
    </source>
</evidence>
<dbReference type="EMBL" id="MU007098">
    <property type="protein sequence ID" value="KAF2421479.1"/>
    <property type="molecule type" value="Genomic_DNA"/>
</dbReference>
<accession>A0A9P4TU85</accession>
<organism evidence="1 2">
    <name type="scientific">Tothia fuscella</name>
    <dbReference type="NCBI Taxonomy" id="1048955"/>
    <lineage>
        <taxon>Eukaryota</taxon>
        <taxon>Fungi</taxon>
        <taxon>Dikarya</taxon>
        <taxon>Ascomycota</taxon>
        <taxon>Pezizomycotina</taxon>
        <taxon>Dothideomycetes</taxon>
        <taxon>Pleosporomycetidae</taxon>
        <taxon>Venturiales</taxon>
        <taxon>Cylindrosympodiaceae</taxon>
        <taxon>Tothia</taxon>
    </lineage>
</organism>
<gene>
    <name evidence="1" type="ORF">EJ08DRAFT_682946</name>
</gene>
<dbReference type="Proteomes" id="UP000800235">
    <property type="component" value="Unassembled WGS sequence"/>
</dbReference>
<name>A0A9P4TU85_9PEZI</name>
<dbReference type="AlphaFoldDB" id="A0A9P4TU85"/>
<evidence type="ECO:0000313" key="2">
    <source>
        <dbReference type="Proteomes" id="UP000800235"/>
    </source>
</evidence>
<dbReference type="OrthoDB" id="4457531at2759"/>
<proteinExistence type="predicted"/>
<reference evidence="1" key="1">
    <citation type="journal article" date="2020" name="Stud. Mycol.">
        <title>101 Dothideomycetes genomes: a test case for predicting lifestyles and emergence of pathogens.</title>
        <authorList>
            <person name="Haridas S."/>
            <person name="Albert R."/>
            <person name="Binder M."/>
            <person name="Bloem J."/>
            <person name="Labutti K."/>
            <person name="Salamov A."/>
            <person name="Andreopoulos B."/>
            <person name="Baker S."/>
            <person name="Barry K."/>
            <person name="Bills G."/>
            <person name="Bluhm B."/>
            <person name="Cannon C."/>
            <person name="Castanera R."/>
            <person name="Culley D."/>
            <person name="Daum C."/>
            <person name="Ezra D."/>
            <person name="Gonzalez J."/>
            <person name="Henrissat B."/>
            <person name="Kuo A."/>
            <person name="Liang C."/>
            <person name="Lipzen A."/>
            <person name="Lutzoni F."/>
            <person name="Magnuson J."/>
            <person name="Mondo S."/>
            <person name="Nolan M."/>
            <person name="Ohm R."/>
            <person name="Pangilinan J."/>
            <person name="Park H.-J."/>
            <person name="Ramirez L."/>
            <person name="Alfaro M."/>
            <person name="Sun H."/>
            <person name="Tritt A."/>
            <person name="Yoshinaga Y."/>
            <person name="Zwiers L.-H."/>
            <person name="Turgeon B."/>
            <person name="Goodwin S."/>
            <person name="Spatafora J."/>
            <person name="Crous P."/>
            <person name="Grigoriev I."/>
        </authorList>
    </citation>
    <scope>NUCLEOTIDE SEQUENCE</scope>
    <source>
        <strain evidence="1">CBS 130266</strain>
    </source>
</reference>